<evidence type="ECO:0000259" key="9">
    <source>
        <dbReference type="Pfam" id="PF13303"/>
    </source>
</evidence>
<feature type="transmembrane region" description="Helical" evidence="8">
    <location>
        <begin position="153"/>
        <end position="175"/>
    </location>
</feature>
<evidence type="ECO:0000256" key="2">
    <source>
        <dbReference type="ARBA" id="ARBA00022448"/>
    </source>
</evidence>
<dbReference type="EMBL" id="AZFJ01000040">
    <property type="protein sequence ID" value="KRL86612.1"/>
    <property type="molecule type" value="Genomic_DNA"/>
</dbReference>
<evidence type="ECO:0000256" key="3">
    <source>
        <dbReference type="ARBA" id="ARBA00022475"/>
    </source>
</evidence>
<dbReference type="RefSeq" id="WP_054648423.1">
    <property type="nucleotide sequence ID" value="NZ_AZFJ01000040.1"/>
</dbReference>
<dbReference type="InterPro" id="IPR003352">
    <property type="entry name" value="PTS_EIIC"/>
</dbReference>
<comment type="subcellular location">
    <subcellularLocation>
        <location evidence="1">Cell membrane</location>
        <topology evidence="1">Multi-pass membrane protein</topology>
    </subcellularLocation>
</comment>
<proteinExistence type="predicted"/>
<name>A0A0R1U224_9LACO</name>
<comment type="caution">
    <text evidence="10">The sequence shown here is derived from an EMBL/GenBank/DDBJ whole genome shotgun (WGS) entry which is preliminary data.</text>
</comment>
<keyword evidence="7 8" id="KW-0472">Membrane</keyword>
<evidence type="ECO:0000313" key="11">
    <source>
        <dbReference type="Proteomes" id="UP000051922"/>
    </source>
</evidence>
<evidence type="ECO:0000313" key="10">
    <source>
        <dbReference type="EMBL" id="KRL86612.1"/>
    </source>
</evidence>
<dbReference type="GO" id="GO:0008982">
    <property type="term" value="F:protein-N(PI)-phosphohistidine-sugar phosphotransferase activity"/>
    <property type="evidence" value="ECO:0007669"/>
    <property type="project" value="InterPro"/>
</dbReference>
<reference evidence="10 11" key="1">
    <citation type="journal article" date="2015" name="Genome Announc.">
        <title>Expanding the biotechnology potential of lactobacilli through comparative genomics of 213 strains and associated genera.</title>
        <authorList>
            <person name="Sun Z."/>
            <person name="Harris H.M."/>
            <person name="McCann A."/>
            <person name="Guo C."/>
            <person name="Argimon S."/>
            <person name="Zhang W."/>
            <person name="Yang X."/>
            <person name="Jeffery I.B."/>
            <person name="Cooney J.C."/>
            <person name="Kagawa T.F."/>
            <person name="Liu W."/>
            <person name="Song Y."/>
            <person name="Salvetti E."/>
            <person name="Wrobel A."/>
            <person name="Rasinkangas P."/>
            <person name="Parkhill J."/>
            <person name="Rea M.C."/>
            <person name="O'Sullivan O."/>
            <person name="Ritari J."/>
            <person name="Douillard F.P."/>
            <person name="Paul Ross R."/>
            <person name="Yang R."/>
            <person name="Briner A.E."/>
            <person name="Felis G.E."/>
            <person name="de Vos W.M."/>
            <person name="Barrangou R."/>
            <person name="Klaenhammer T.R."/>
            <person name="Caufield P.W."/>
            <person name="Cui Y."/>
            <person name="Zhang H."/>
            <person name="O'Toole P.W."/>
        </authorList>
    </citation>
    <scope>NUCLEOTIDE SEQUENCE [LARGE SCALE GENOMIC DNA]</scope>
    <source>
        <strain evidence="10 11">DSM 15945</strain>
    </source>
</reference>
<dbReference type="OrthoDB" id="396983at2"/>
<organism evidence="10 11">
    <name type="scientific">Lacticaseibacillus pantheris DSM 15945 = JCM 12539 = NBRC 106106</name>
    <dbReference type="NCBI Taxonomy" id="1423783"/>
    <lineage>
        <taxon>Bacteria</taxon>
        <taxon>Bacillati</taxon>
        <taxon>Bacillota</taxon>
        <taxon>Bacilli</taxon>
        <taxon>Lactobacillales</taxon>
        <taxon>Lactobacillaceae</taxon>
        <taxon>Lacticaseibacillus</taxon>
    </lineage>
</organism>
<dbReference type="GO" id="GO:0005886">
    <property type="term" value="C:plasma membrane"/>
    <property type="evidence" value="ECO:0007669"/>
    <property type="project" value="UniProtKB-SubCell"/>
</dbReference>
<feature type="transmembrane region" description="Helical" evidence="8">
    <location>
        <begin position="118"/>
        <end position="141"/>
    </location>
</feature>
<dbReference type="GO" id="GO:0009401">
    <property type="term" value="P:phosphoenolpyruvate-dependent sugar phosphotransferase system"/>
    <property type="evidence" value="ECO:0007669"/>
    <property type="project" value="InterPro"/>
</dbReference>
<feature type="transmembrane region" description="Helical" evidence="8">
    <location>
        <begin position="55"/>
        <end position="75"/>
    </location>
</feature>
<feature type="domain" description="Phosphotransferase system EIIC" evidence="9">
    <location>
        <begin position="21"/>
        <end position="360"/>
    </location>
</feature>
<feature type="transmembrane region" description="Helical" evidence="8">
    <location>
        <begin position="30"/>
        <end position="49"/>
    </location>
</feature>
<dbReference type="STRING" id="1423783.FC50_GL000571"/>
<feature type="transmembrane region" description="Helical" evidence="8">
    <location>
        <begin position="276"/>
        <end position="295"/>
    </location>
</feature>
<evidence type="ECO:0000256" key="4">
    <source>
        <dbReference type="ARBA" id="ARBA00022597"/>
    </source>
</evidence>
<dbReference type="Pfam" id="PF13303">
    <property type="entry name" value="PTS_EIIC_2"/>
    <property type="match status" value="1"/>
</dbReference>
<evidence type="ECO:0000256" key="8">
    <source>
        <dbReference type="SAM" id="Phobius"/>
    </source>
</evidence>
<evidence type="ECO:0000256" key="1">
    <source>
        <dbReference type="ARBA" id="ARBA00004651"/>
    </source>
</evidence>
<evidence type="ECO:0000256" key="5">
    <source>
        <dbReference type="ARBA" id="ARBA00022692"/>
    </source>
</evidence>
<evidence type="ECO:0000256" key="6">
    <source>
        <dbReference type="ARBA" id="ARBA00022989"/>
    </source>
</evidence>
<accession>A0A0R1U224</accession>
<dbReference type="Proteomes" id="UP000051922">
    <property type="component" value="Unassembled WGS sequence"/>
</dbReference>
<evidence type="ECO:0000256" key="7">
    <source>
        <dbReference type="ARBA" id="ARBA00023136"/>
    </source>
</evidence>
<feature type="transmembrane region" description="Helical" evidence="8">
    <location>
        <begin position="302"/>
        <end position="320"/>
    </location>
</feature>
<gene>
    <name evidence="10" type="ORF">FC50_GL000571</name>
</gene>
<keyword evidence="11" id="KW-1185">Reference proteome</keyword>
<keyword evidence="6 8" id="KW-1133">Transmembrane helix</keyword>
<sequence length="364" mass="37674">MAAAVAKKPESEMTIKDWVYDVSQGIGNTILAILGMGLLLNMLGTTFHWDALAKAGTLGQMLLAPALGVCVAMMLRTTTLVTGATMIASTVGANAVYFSPSTIHHAVTATGWVANEAAGATVITSGQPVSAVLTAVFAACLGKWLTGKTPLDMVLVPFAVSFLGSIVGLGLAAVTTPALNWVSDELAATMQVSPVLGAVLVSAAWFLFLMTPASSAALAVAVQLDPMSAGAALIGTTVAFVSFTAMSYNQNTIGANIAQTLVTPKIQFSNLLKNPVLAAGPLLISAICSVFAVVVFGLKVPFAIAGLGLNSLIAPLWLAANSTKGIIILVVFGVIVPVVFSWMYYRFLKLAGRTQENDLRITEI</sequence>
<feature type="transmembrane region" description="Helical" evidence="8">
    <location>
        <begin position="229"/>
        <end position="248"/>
    </location>
</feature>
<dbReference type="AlphaFoldDB" id="A0A0R1U224"/>
<protein>
    <submittedName>
        <fullName evidence="10">Toxin regulator</fullName>
    </submittedName>
</protein>
<keyword evidence="3" id="KW-1003">Cell membrane</keyword>
<feature type="transmembrane region" description="Helical" evidence="8">
    <location>
        <begin position="195"/>
        <end position="222"/>
    </location>
</feature>
<keyword evidence="4" id="KW-0762">Sugar transport</keyword>
<keyword evidence="5 8" id="KW-0812">Transmembrane</keyword>
<feature type="transmembrane region" description="Helical" evidence="8">
    <location>
        <begin position="326"/>
        <end position="345"/>
    </location>
</feature>
<dbReference type="PATRIC" id="fig|1423783.4.peg.591"/>
<keyword evidence="2" id="KW-0813">Transport</keyword>